<gene>
    <name evidence="1" type="ORF">B0I21_103227</name>
</gene>
<reference evidence="1 2" key="1">
    <citation type="submission" date="2019-03" db="EMBL/GenBank/DDBJ databases">
        <title>Genomic Encyclopedia of Type Strains, Phase III (KMG-III): the genomes of soil and plant-associated and newly described type strains.</title>
        <authorList>
            <person name="Whitman W."/>
        </authorList>
    </citation>
    <scope>NUCLEOTIDE SEQUENCE [LARGE SCALE GENOMIC DNA]</scope>
    <source>
        <strain evidence="1 2">CGMCC 1.12801</strain>
    </source>
</reference>
<evidence type="ECO:0000313" key="2">
    <source>
        <dbReference type="Proteomes" id="UP000294752"/>
    </source>
</evidence>
<dbReference type="AlphaFoldDB" id="A0A4V3E1U5"/>
<evidence type="ECO:0008006" key="3">
    <source>
        <dbReference type="Google" id="ProtNLM"/>
    </source>
</evidence>
<dbReference type="RefSeq" id="WP_133639773.1">
    <property type="nucleotide sequence ID" value="NZ_SNZV01000003.1"/>
</dbReference>
<protein>
    <recommendedName>
        <fullName evidence="3">Tail assembly chaperone</fullName>
    </recommendedName>
</protein>
<dbReference type="Proteomes" id="UP000294752">
    <property type="component" value="Unassembled WGS sequence"/>
</dbReference>
<keyword evidence="2" id="KW-1185">Reference proteome</keyword>
<proteinExistence type="predicted"/>
<sequence>MNDNKIFESFAEKPLEFTFTLEPRNWFEKLLFRFKVRPNVRVVHVKPITLGARGLYSKYALKLDIDKIAKDVSKTRAQLLVSEHIDALVMAIAIVLNNKESVPPKWMLREIRNLSQVELNDLLLFVQASIDTDSFLSSIISINGMSLKTEEIIAPEESESPVRTK</sequence>
<accession>A0A4V3E1U5</accession>
<dbReference type="EMBL" id="SNZV01000003">
    <property type="protein sequence ID" value="TDS14728.1"/>
    <property type="molecule type" value="Genomic_DNA"/>
</dbReference>
<name>A0A4V3E1U5_9SPHI</name>
<comment type="caution">
    <text evidence="1">The sequence shown here is derived from an EMBL/GenBank/DDBJ whole genome shotgun (WGS) entry which is preliminary data.</text>
</comment>
<evidence type="ECO:0000313" key="1">
    <source>
        <dbReference type="EMBL" id="TDS14728.1"/>
    </source>
</evidence>
<dbReference type="OrthoDB" id="707020at2"/>
<organism evidence="1 2">
    <name type="scientific">Sphingobacterium paludis</name>
    <dbReference type="NCBI Taxonomy" id="1476465"/>
    <lineage>
        <taxon>Bacteria</taxon>
        <taxon>Pseudomonadati</taxon>
        <taxon>Bacteroidota</taxon>
        <taxon>Sphingobacteriia</taxon>
        <taxon>Sphingobacteriales</taxon>
        <taxon>Sphingobacteriaceae</taxon>
        <taxon>Sphingobacterium</taxon>
    </lineage>
</organism>